<reference evidence="9 10" key="1">
    <citation type="submission" date="2019-06" db="EMBL/GenBank/DDBJ databases">
        <title>Sequencing the genomes of 1000 actinobacteria strains.</title>
        <authorList>
            <person name="Klenk H.-P."/>
        </authorList>
    </citation>
    <scope>NUCLEOTIDE SEQUENCE [LARGE SCALE GENOMIC DNA]</scope>
    <source>
        <strain evidence="9 10">DSM 43186</strain>
    </source>
</reference>
<dbReference type="PANTHER" id="PTHR30269">
    <property type="entry name" value="TRANSMEMBRANE PROTEIN YFCA"/>
    <property type="match status" value="1"/>
</dbReference>
<dbReference type="InterPro" id="IPR052017">
    <property type="entry name" value="TSUP"/>
</dbReference>
<keyword evidence="3" id="KW-0813">Transport</keyword>
<dbReference type="AlphaFoldDB" id="A0A543J3K1"/>
<sequence>MTPWEAAAIFAAGVGAGGINTIVGSGSLITFPTLLALGYPPVVANVSNNVGLVPGGVAGALGYRAELKGQRDRLVRLGSASFIGAVVGSLLLLRLPEEAFQVIVPVLIAIACVLVVLQPRINRWLNTWRRDADRHGGLLLWLGVLGTGVYGGYFGAAQGVILIALLGIMLNDDLQRLNAAKNVMALLVNAVAAVLFIVLADVDWTAVLMIALGSSLGGFLGARIGRRLPATALRAVIVCIGVAAIVKLVYG</sequence>
<dbReference type="Pfam" id="PF01925">
    <property type="entry name" value="TauE"/>
    <property type="match status" value="1"/>
</dbReference>
<evidence type="ECO:0000256" key="8">
    <source>
        <dbReference type="RuleBase" id="RU363041"/>
    </source>
</evidence>
<dbReference type="Proteomes" id="UP000319213">
    <property type="component" value="Unassembled WGS sequence"/>
</dbReference>
<dbReference type="InterPro" id="IPR002781">
    <property type="entry name" value="TM_pro_TauE-like"/>
</dbReference>
<keyword evidence="4 8" id="KW-1003">Cell membrane</keyword>
<feature type="transmembrane region" description="Helical" evidence="8">
    <location>
        <begin position="206"/>
        <end position="225"/>
    </location>
</feature>
<feature type="transmembrane region" description="Helical" evidence="8">
    <location>
        <begin position="138"/>
        <end position="170"/>
    </location>
</feature>
<keyword evidence="7 8" id="KW-0472">Membrane</keyword>
<dbReference type="GO" id="GO:0005886">
    <property type="term" value="C:plasma membrane"/>
    <property type="evidence" value="ECO:0007669"/>
    <property type="project" value="UniProtKB-SubCell"/>
</dbReference>
<gene>
    <name evidence="9" type="ORF">FHX40_4170</name>
</gene>
<name>A0A543J3K1_9ACTN</name>
<comment type="subcellular location">
    <subcellularLocation>
        <location evidence="1 8">Cell membrane</location>
        <topology evidence="1 8">Multi-pass membrane protein</topology>
    </subcellularLocation>
</comment>
<proteinExistence type="inferred from homology"/>
<evidence type="ECO:0000256" key="2">
    <source>
        <dbReference type="ARBA" id="ARBA00009142"/>
    </source>
</evidence>
<accession>A0A543J3K1</accession>
<dbReference type="PANTHER" id="PTHR30269:SF0">
    <property type="entry name" value="MEMBRANE TRANSPORTER PROTEIN YFCA-RELATED"/>
    <property type="match status" value="1"/>
</dbReference>
<evidence type="ECO:0000256" key="7">
    <source>
        <dbReference type="ARBA" id="ARBA00023136"/>
    </source>
</evidence>
<evidence type="ECO:0000313" key="9">
    <source>
        <dbReference type="EMBL" id="TQM77407.1"/>
    </source>
</evidence>
<feature type="transmembrane region" description="Helical" evidence="8">
    <location>
        <begin position="231"/>
        <end position="250"/>
    </location>
</feature>
<evidence type="ECO:0000256" key="3">
    <source>
        <dbReference type="ARBA" id="ARBA00022448"/>
    </source>
</evidence>
<evidence type="ECO:0000256" key="1">
    <source>
        <dbReference type="ARBA" id="ARBA00004651"/>
    </source>
</evidence>
<dbReference type="RefSeq" id="WP_142261142.1">
    <property type="nucleotide sequence ID" value="NZ_BMPV01000002.1"/>
</dbReference>
<evidence type="ECO:0000256" key="6">
    <source>
        <dbReference type="ARBA" id="ARBA00022989"/>
    </source>
</evidence>
<protein>
    <recommendedName>
        <fullName evidence="8">Probable membrane transporter protein</fullName>
    </recommendedName>
</protein>
<dbReference type="OrthoDB" id="3782574at2"/>
<evidence type="ECO:0000256" key="5">
    <source>
        <dbReference type="ARBA" id="ARBA00022692"/>
    </source>
</evidence>
<evidence type="ECO:0000256" key="4">
    <source>
        <dbReference type="ARBA" id="ARBA00022475"/>
    </source>
</evidence>
<keyword evidence="10" id="KW-1185">Reference proteome</keyword>
<organism evidence="9 10">
    <name type="scientific">Thermopolyspora flexuosa</name>
    <dbReference type="NCBI Taxonomy" id="103836"/>
    <lineage>
        <taxon>Bacteria</taxon>
        <taxon>Bacillati</taxon>
        <taxon>Actinomycetota</taxon>
        <taxon>Actinomycetes</taxon>
        <taxon>Streptosporangiales</taxon>
        <taxon>Streptosporangiaceae</taxon>
        <taxon>Thermopolyspora</taxon>
    </lineage>
</organism>
<feature type="transmembrane region" description="Helical" evidence="8">
    <location>
        <begin position="74"/>
        <end position="93"/>
    </location>
</feature>
<feature type="transmembrane region" description="Helical" evidence="8">
    <location>
        <begin position="99"/>
        <end position="117"/>
    </location>
</feature>
<keyword evidence="6 8" id="KW-1133">Transmembrane helix</keyword>
<dbReference type="EMBL" id="VFPQ01000001">
    <property type="protein sequence ID" value="TQM77407.1"/>
    <property type="molecule type" value="Genomic_DNA"/>
</dbReference>
<evidence type="ECO:0000313" key="10">
    <source>
        <dbReference type="Proteomes" id="UP000319213"/>
    </source>
</evidence>
<comment type="similarity">
    <text evidence="2 8">Belongs to the 4-toluene sulfonate uptake permease (TSUP) (TC 2.A.102) family.</text>
</comment>
<comment type="caution">
    <text evidence="9">The sequence shown here is derived from an EMBL/GenBank/DDBJ whole genome shotgun (WGS) entry which is preliminary data.</text>
</comment>
<feature type="transmembrane region" description="Helical" evidence="8">
    <location>
        <begin position="182"/>
        <end position="199"/>
    </location>
</feature>
<keyword evidence="5 8" id="KW-0812">Transmembrane</keyword>